<evidence type="ECO:0000313" key="3">
    <source>
        <dbReference type="EMBL" id="QEU93058.1"/>
    </source>
</evidence>
<dbReference type="KEGG" id="ska:CP970_20995"/>
<feature type="region of interest" description="Disordered" evidence="1">
    <location>
        <begin position="1"/>
        <end position="73"/>
    </location>
</feature>
<protein>
    <submittedName>
        <fullName evidence="3">Uncharacterized protein</fullName>
    </submittedName>
</protein>
<reference evidence="3 4" key="1">
    <citation type="submission" date="2017-09" db="EMBL/GenBank/DDBJ databases">
        <authorList>
            <person name="Lee N."/>
            <person name="Cho B.-K."/>
        </authorList>
    </citation>
    <scope>NUCLEOTIDE SEQUENCE [LARGE SCALE GENOMIC DNA]</scope>
    <source>
        <strain evidence="3 4">ATCC 12853</strain>
    </source>
</reference>
<dbReference type="EMBL" id="CP023699">
    <property type="protein sequence ID" value="QEU93058.1"/>
    <property type="molecule type" value="Genomic_DNA"/>
</dbReference>
<sequence>MISVDETSRAGSRAGEGRERPGRPESVLPDQGLPDQADQGLPDQALPVPTSPSPKPERESVARRDAAFDAARPTRADPVLPGLRVLPLGGGLVLIGLGIGFLGLRLRRG</sequence>
<keyword evidence="2" id="KW-0472">Membrane</keyword>
<organism evidence="3 4">
    <name type="scientific">Streptomyces kanamyceticus</name>
    <dbReference type="NCBI Taxonomy" id="1967"/>
    <lineage>
        <taxon>Bacteria</taxon>
        <taxon>Bacillati</taxon>
        <taxon>Actinomycetota</taxon>
        <taxon>Actinomycetes</taxon>
        <taxon>Kitasatosporales</taxon>
        <taxon>Streptomycetaceae</taxon>
        <taxon>Streptomyces</taxon>
    </lineage>
</organism>
<accession>A0A5J6GGS6</accession>
<keyword evidence="2" id="KW-1133">Transmembrane helix</keyword>
<evidence type="ECO:0000256" key="2">
    <source>
        <dbReference type="SAM" id="Phobius"/>
    </source>
</evidence>
<feature type="transmembrane region" description="Helical" evidence="2">
    <location>
        <begin position="85"/>
        <end position="104"/>
    </location>
</feature>
<dbReference type="AlphaFoldDB" id="A0A5J6GGS6"/>
<proteinExistence type="predicted"/>
<feature type="compositionally biased region" description="Basic and acidic residues" evidence="1">
    <location>
        <begin position="55"/>
        <end position="73"/>
    </location>
</feature>
<evidence type="ECO:0000256" key="1">
    <source>
        <dbReference type="SAM" id="MobiDB-lite"/>
    </source>
</evidence>
<dbReference type="Proteomes" id="UP000325529">
    <property type="component" value="Chromosome"/>
</dbReference>
<gene>
    <name evidence="3" type="ORF">CP970_20995</name>
</gene>
<name>A0A5J6GGS6_STRKN</name>
<evidence type="ECO:0000313" key="4">
    <source>
        <dbReference type="Proteomes" id="UP000325529"/>
    </source>
</evidence>
<keyword evidence="4" id="KW-1185">Reference proteome</keyword>
<keyword evidence="2" id="KW-0812">Transmembrane</keyword>